<proteinExistence type="predicted"/>
<dbReference type="AlphaFoldDB" id="A0A2M3ZLZ6"/>
<accession>A0A2M3ZLZ6</accession>
<organism evidence="2">
    <name type="scientific">Anopheles braziliensis</name>
    <dbReference type="NCBI Taxonomy" id="58242"/>
    <lineage>
        <taxon>Eukaryota</taxon>
        <taxon>Metazoa</taxon>
        <taxon>Ecdysozoa</taxon>
        <taxon>Arthropoda</taxon>
        <taxon>Hexapoda</taxon>
        <taxon>Insecta</taxon>
        <taxon>Pterygota</taxon>
        <taxon>Neoptera</taxon>
        <taxon>Endopterygota</taxon>
        <taxon>Diptera</taxon>
        <taxon>Nematocera</taxon>
        <taxon>Culicoidea</taxon>
        <taxon>Culicidae</taxon>
        <taxon>Anophelinae</taxon>
        <taxon>Anopheles</taxon>
    </lineage>
</organism>
<reference evidence="2" key="1">
    <citation type="submission" date="2018-01" db="EMBL/GenBank/DDBJ databases">
        <title>An insight into the sialome of Amazonian anophelines.</title>
        <authorList>
            <person name="Ribeiro J.M."/>
            <person name="Scarpassa V."/>
            <person name="Calvo E."/>
        </authorList>
    </citation>
    <scope>NUCLEOTIDE SEQUENCE</scope>
    <source>
        <tissue evidence="2">Salivary glands</tissue>
    </source>
</reference>
<name>A0A2M3ZLZ6_9DIPT</name>
<keyword evidence="1" id="KW-0812">Transmembrane</keyword>
<sequence length="177" mass="19061">MAKELAVAAGAAGVAVAARCCCTDAPSSPSVIAHEREEVEHGSGLDVDVPSWWRRCDRALMPSASSASFAMITVVVRSVLILHHGRRRRTTVRNLLGRPSSPPFPPLRGTPFPSSTNLRGVYCIARLVERPGECCIQGATASSSNICHHFTALLATKRGVRWHGCVARETPGYVYLL</sequence>
<keyword evidence="1" id="KW-0472">Membrane</keyword>
<keyword evidence="1" id="KW-1133">Transmembrane helix</keyword>
<evidence type="ECO:0000313" key="2">
    <source>
        <dbReference type="EMBL" id="MBW29539.1"/>
    </source>
</evidence>
<evidence type="ECO:0000256" key="1">
    <source>
        <dbReference type="SAM" id="Phobius"/>
    </source>
</evidence>
<dbReference type="EMBL" id="GGFM01008788">
    <property type="protein sequence ID" value="MBW29539.1"/>
    <property type="molecule type" value="Transcribed_RNA"/>
</dbReference>
<protein>
    <submittedName>
        <fullName evidence="2">Uncharacterized protein</fullName>
    </submittedName>
</protein>
<feature type="transmembrane region" description="Helical" evidence="1">
    <location>
        <begin position="59"/>
        <end position="80"/>
    </location>
</feature>